<sequence>METAETKFFEYDTTEITYLKQIHRILGKAIDTLGKVERMIISNLFSALIYASIGQQISIQAVHTIWDRMQECFGEITP</sequence>
<name>A0A919VF97_9CLOT</name>
<gene>
    <name evidence="1" type="ORF">CPJCM30710_08660</name>
</gene>
<organism evidence="1 2">
    <name type="scientific">Clostridium polyendosporum</name>
    <dbReference type="NCBI Taxonomy" id="69208"/>
    <lineage>
        <taxon>Bacteria</taxon>
        <taxon>Bacillati</taxon>
        <taxon>Bacillota</taxon>
        <taxon>Clostridia</taxon>
        <taxon>Eubacteriales</taxon>
        <taxon>Clostridiaceae</taxon>
        <taxon>Clostridium</taxon>
    </lineage>
</organism>
<evidence type="ECO:0000313" key="2">
    <source>
        <dbReference type="Proteomes" id="UP000679179"/>
    </source>
</evidence>
<accession>A0A919VF97</accession>
<comment type="caution">
    <text evidence="1">The sequence shown here is derived from an EMBL/GenBank/DDBJ whole genome shotgun (WGS) entry which is preliminary data.</text>
</comment>
<dbReference type="EMBL" id="BOPZ01000005">
    <property type="protein sequence ID" value="GIM28200.1"/>
    <property type="molecule type" value="Genomic_DNA"/>
</dbReference>
<proteinExistence type="predicted"/>
<dbReference type="Proteomes" id="UP000679179">
    <property type="component" value="Unassembled WGS sequence"/>
</dbReference>
<reference evidence="1" key="1">
    <citation type="submission" date="2021-03" db="EMBL/GenBank/DDBJ databases">
        <title>Taxonomic study of Clostridium polyendosporum from meadow-gley soil under rice.</title>
        <authorList>
            <person name="Kobayashi H."/>
            <person name="Tanizawa Y."/>
            <person name="Yagura M."/>
        </authorList>
    </citation>
    <scope>NUCLEOTIDE SEQUENCE</scope>
    <source>
        <strain evidence="1">JCM 30710</strain>
    </source>
</reference>
<keyword evidence="2" id="KW-1185">Reference proteome</keyword>
<evidence type="ECO:0000313" key="1">
    <source>
        <dbReference type="EMBL" id="GIM28200.1"/>
    </source>
</evidence>
<dbReference type="RefSeq" id="WP_212902945.1">
    <property type="nucleotide sequence ID" value="NZ_BOPZ01000005.1"/>
</dbReference>
<protein>
    <submittedName>
        <fullName evidence="1">Uncharacterized protein</fullName>
    </submittedName>
</protein>
<dbReference type="AlphaFoldDB" id="A0A919VF97"/>